<dbReference type="Proteomes" id="UP000544122">
    <property type="component" value="Unassembled WGS sequence"/>
</dbReference>
<dbReference type="EMBL" id="JAAVLX010000002">
    <property type="protein sequence ID" value="NOJ39079.1"/>
    <property type="molecule type" value="Genomic_DNA"/>
</dbReference>
<dbReference type="RefSeq" id="WP_171578342.1">
    <property type="nucleotide sequence ID" value="NZ_JAAVLX010000002.1"/>
</dbReference>
<reference evidence="1 2" key="1">
    <citation type="submission" date="2020-03" db="EMBL/GenBank/DDBJ databases">
        <title>Bradyrhizobium diversity isolated from nodules of Indigofera sp.</title>
        <authorList>
            <person name="Klepa M."/>
            <person name="Helene L."/>
            <person name="Hungria M."/>
        </authorList>
    </citation>
    <scope>NUCLEOTIDE SEQUENCE [LARGE SCALE GENOMIC DNA]</scope>
    <source>
        <strain evidence="1 2">WSM 1791</strain>
    </source>
</reference>
<evidence type="ECO:0000313" key="2">
    <source>
        <dbReference type="Proteomes" id="UP000544122"/>
    </source>
</evidence>
<name>A0A7Y4GNX5_9BRAD</name>
<proteinExistence type="predicted"/>
<evidence type="ECO:0000313" key="1">
    <source>
        <dbReference type="EMBL" id="NOJ39079.1"/>
    </source>
</evidence>
<accession>A0A7Y4GNX5</accession>
<organism evidence="1 2">
    <name type="scientific">Bradyrhizobium australiense</name>
    <dbReference type="NCBI Taxonomy" id="2721161"/>
    <lineage>
        <taxon>Bacteria</taxon>
        <taxon>Pseudomonadati</taxon>
        <taxon>Pseudomonadota</taxon>
        <taxon>Alphaproteobacteria</taxon>
        <taxon>Hyphomicrobiales</taxon>
        <taxon>Nitrobacteraceae</taxon>
        <taxon>Bradyrhizobium</taxon>
    </lineage>
</organism>
<sequence length="345" mass="38682">MTKTSNLHDPKFWATADALKKVGDLKLCLANSSADACEGPIINAHTIPRSQLQRIAINSHVYAFKGNLPTLAKNEGKLEIGKFGTSQFSVLKCFCAKHDREIFLCVENAALEGTDVQVATLNYRGVASEVYRKMRSLATFEHASMIDERVVENAFKQEIVDAFLHGSKLGLLDIGRTFSDCERSIFSVSHDDVSSLIIQFQRPPGVMSVGGFGPEYDFNGRMVQVLGIDETKYQHATISLLANDEGAFFVLAWLKKETAALRLAQSLILQDPKRYTTLILQLVFEYIENTCMNIPWWDGLKEVERNVLTRRMQDAVSTSNRSNSLTYGGMTFDDWGYKSHKFSNI</sequence>
<protein>
    <submittedName>
        <fullName evidence="1">Uncharacterized protein</fullName>
    </submittedName>
</protein>
<comment type="caution">
    <text evidence="1">The sequence shown here is derived from an EMBL/GenBank/DDBJ whole genome shotgun (WGS) entry which is preliminary data.</text>
</comment>
<keyword evidence="2" id="KW-1185">Reference proteome</keyword>
<dbReference type="AlphaFoldDB" id="A0A7Y4GNX5"/>
<gene>
    <name evidence="1" type="ORF">HCN58_05565</name>
</gene>